<gene>
    <name evidence="2" type="ORF">PACLA_8A029706</name>
</gene>
<organism evidence="2 3">
    <name type="scientific">Paramuricea clavata</name>
    <name type="common">Red gorgonian</name>
    <name type="synonym">Violescent sea-whip</name>
    <dbReference type="NCBI Taxonomy" id="317549"/>
    <lineage>
        <taxon>Eukaryota</taxon>
        <taxon>Metazoa</taxon>
        <taxon>Cnidaria</taxon>
        <taxon>Anthozoa</taxon>
        <taxon>Octocorallia</taxon>
        <taxon>Malacalcyonacea</taxon>
        <taxon>Plexauridae</taxon>
        <taxon>Paramuricea</taxon>
    </lineage>
</organism>
<feature type="compositionally biased region" description="Low complexity" evidence="1">
    <location>
        <begin position="17"/>
        <end position="28"/>
    </location>
</feature>
<dbReference type="AlphaFoldDB" id="A0A6S7HK08"/>
<reference evidence="2" key="1">
    <citation type="submission" date="2020-04" db="EMBL/GenBank/DDBJ databases">
        <authorList>
            <person name="Alioto T."/>
            <person name="Alioto T."/>
            <person name="Gomez Garrido J."/>
        </authorList>
    </citation>
    <scope>NUCLEOTIDE SEQUENCE</scope>
    <source>
        <strain evidence="2">A484AB</strain>
    </source>
</reference>
<evidence type="ECO:0000256" key="1">
    <source>
        <dbReference type="SAM" id="MobiDB-lite"/>
    </source>
</evidence>
<protein>
    <submittedName>
        <fullName evidence="2">Uncharacterized protein</fullName>
    </submittedName>
</protein>
<comment type="caution">
    <text evidence="2">The sequence shown here is derived from an EMBL/GenBank/DDBJ whole genome shotgun (WGS) entry which is preliminary data.</text>
</comment>
<dbReference type="EMBL" id="CACRXK020005231">
    <property type="protein sequence ID" value="CAB4005544.1"/>
    <property type="molecule type" value="Genomic_DNA"/>
</dbReference>
<sequence>MLKSSPGNNENTFKGESNSTNSNGSSTTAPRTPSRQVELVRMFPFMRPTVTSTAKPSTSKGAFRPSSHTYPYQRYTPKVSWTYAFIFLADKDEKS</sequence>
<name>A0A6S7HK08_PARCT</name>
<evidence type="ECO:0000313" key="2">
    <source>
        <dbReference type="EMBL" id="CAB4005544.1"/>
    </source>
</evidence>
<keyword evidence="3" id="KW-1185">Reference proteome</keyword>
<feature type="compositionally biased region" description="Polar residues" evidence="1">
    <location>
        <begin position="1"/>
        <end position="16"/>
    </location>
</feature>
<feature type="non-terminal residue" evidence="2">
    <location>
        <position position="95"/>
    </location>
</feature>
<feature type="region of interest" description="Disordered" evidence="1">
    <location>
        <begin position="1"/>
        <end position="70"/>
    </location>
</feature>
<dbReference type="Proteomes" id="UP001152795">
    <property type="component" value="Unassembled WGS sequence"/>
</dbReference>
<feature type="compositionally biased region" description="Polar residues" evidence="1">
    <location>
        <begin position="49"/>
        <end position="70"/>
    </location>
</feature>
<evidence type="ECO:0000313" key="3">
    <source>
        <dbReference type="Proteomes" id="UP001152795"/>
    </source>
</evidence>
<accession>A0A6S7HK08</accession>
<proteinExistence type="predicted"/>